<feature type="region of interest" description="Disordered" evidence="1">
    <location>
        <begin position="69"/>
        <end position="103"/>
    </location>
</feature>
<feature type="transmembrane region" description="Helical" evidence="2">
    <location>
        <begin position="218"/>
        <end position="238"/>
    </location>
</feature>
<feature type="transmembrane region" description="Helical" evidence="2">
    <location>
        <begin position="7"/>
        <end position="27"/>
    </location>
</feature>
<name>A0A846WHD0_9NOCA</name>
<comment type="caution">
    <text evidence="3">The sequence shown here is derived from an EMBL/GenBank/DDBJ whole genome shotgun (WGS) entry which is preliminary data.</text>
</comment>
<sequence length="244" mass="25568">MPTPRALTYPLFVTCGTLVVIAAWVPFADLDQVSALAVVALGVLGYTGYQMALAFGAVPSGAVTRLGETGGSGIAGHQGESSEVAPNRRDAAGRQGASEFAAGRRVRQQHRLVSRSFLEISVGERTVWQPVFYEPALSTLTPTDLDITPRSISAGSTRFFPSGRARTTEPPGKLVDNPTRPADPPAFTPTRRLILDAQSTVAAPFAGLLWVYVMNGGLPAFIGGTTVAAATATWLSAIRGSDPS</sequence>
<gene>
    <name evidence="3" type="ORF">HGA10_30090</name>
</gene>
<evidence type="ECO:0000313" key="3">
    <source>
        <dbReference type="EMBL" id="NKX91538.1"/>
    </source>
</evidence>
<evidence type="ECO:0000256" key="2">
    <source>
        <dbReference type="SAM" id="Phobius"/>
    </source>
</evidence>
<evidence type="ECO:0000256" key="1">
    <source>
        <dbReference type="SAM" id="MobiDB-lite"/>
    </source>
</evidence>
<keyword evidence="2" id="KW-1133">Transmembrane helix</keyword>
<keyword evidence="4" id="KW-1185">Reference proteome</keyword>
<evidence type="ECO:0000313" key="4">
    <source>
        <dbReference type="Proteomes" id="UP000572007"/>
    </source>
</evidence>
<protein>
    <submittedName>
        <fullName evidence="3">Uncharacterized protein</fullName>
    </submittedName>
</protein>
<dbReference type="EMBL" id="JAAXOM010000013">
    <property type="protein sequence ID" value="NKX91538.1"/>
    <property type="molecule type" value="Genomic_DNA"/>
</dbReference>
<accession>A0A846WHD0</accession>
<feature type="transmembrane region" description="Helical" evidence="2">
    <location>
        <begin position="33"/>
        <end position="58"/>
    </location>
</feature>
<reference evidence="3 4" key="1">
    <citation type="submission" date="2020-04" db="EMBL/GenBank/DDBJ databases">
        <title>MicrobeNet Type strains.</title>
        <authorList>
            <person name="Nicholson A.C."/>
        </authorList>
    </citation>
    <scope>NUCLEOTIDE SEQUENCE [LARGE SCALE GENOMIC DNA]</scope>
    <source>
        <strain evidence="3 4">DSM 44960</strain>
    </source>
</reference>
<keyword evidence="2" id="KW-0812">Transmembrane</keyword>
<dbReference type="AlphaFoldDB" id="A0A846WHD0"/>
<organism evidence="3 4">
    <name type="scientific">Nocardia coubleae</name>
    <dbReference type="NCBI Taxonomy" id="356147"/>
    <lineage>
        <taxon>Bacteria</taxon>
        <taxon>Bacillati</taxon>
        <taxon>Actinomycetota</taxon>
        <taxon>Actinomycetes</taxon>
        <taxon>Mycobacteriales</taxon>
        <taxon>Nocardiaceae</taxon>
        <taxon>Nocardia</taxon>
    </lineage>
</organism>
<keyword evidence="2" id="KW-0472">Membrane</keyword>
<proteinExistence type="predicted"/>
<dbReference type="Proteomes" id="UP000572007">
    <property type="component" value="Unassembled WGS sequence"/>
</dbReference>
<feature type="region of interest" description="Disordered" evidence="1">
    <location>
        <begin position="154"/>
        <end position="181"/>
    </location>
</feature>
<dbReference type="RefSeq" id="WP_067644254.1">
    <property type="nucleotide sequence ID" value="NZ_JAAXOM010000013.1"/>
</dbReference>